<evidence type="ECO:0000256" key="2">
    <source>
        <dbReference type="PROSITE-ProRule" id="PRU00703"/>
    </source>
</evidence>
<dbReference type="PANTHER" id="PTHR43080">
    <property type="entry name" value="CBS DOMAIN-CONTAINING PROTEIN CBSX3, MITOCHONDRIAL"/>
    <property type="match status" value="1"/>
</dbReference>
<dbReference type="SMART" id="SM00116">
    <property type="entry name" value="CBS"/>
    <property type="match status" value="2"/>
</dbReference>
<keyword evidence="1 2" id="KW-0129">CBS domain</keyword>
<evidence type="ECO:0000313" key="5">
    <source>
        <dbReference type="EMBL" id="RWX73904.1"/>
    </source>
</evidence>
<dbReference type="Pfam" id="PF00571">
    <property type="entry name" value="CBS"/>
    <property type="match status" value="2"/>
</dbReference>
<dbReference type="InterPro" id="IPR044065">
    <property type="entry name" value="ACP_MB"/>
</dbReference>
<dbReference type="PROSITE" id="PS51371">
    <property type="entry name" value="CBS"/>
    <property type="match status" value="2"/>
</dbReference>
<evidence type="ECO:0000313" key="6">
    <source>
        <dbReference type="Proteomes" id="UP000288215"/>
    </source>
</evidence>
<dbReference type="SUPFAM" id="SSF54631">
    <property type="entry name" value="CBS-domain pair"/>
    <property type="match status" value="1"/>
</dbReference>
<evidence type="ECO:0008006" key="7">
    <source>
        <dbReference type="Google" id="ProtNLM"/>
    </source>
</evidence>
<evidence type="ECO:0000259" key="4">
    <source>
        <dbReference type="PROSITE" id="PS51901"/>
    </source>
</evidence>
<feature type="domain" description="CBS" evidence="3">
    <location>
        <begin position="14"/>
        <end position="71"/>
    </location>
</feature>
<dbReference type="InterPro" id="IPR046342">
    <property type="entry name" value="CBS_dom_sf"/>
</dbReference>
<dbReference type="EMBL" id="RXGA01000002">
    <property type="protein sequence ID" value="RWX73904.1"/>
    <property type="molecule type" value="Genomic_DNA"/>
</dbReference>
<reference evidence="5 6" key="1">
    <citation type="submission" date="2018-12" db="EMBL/GenBank/DDBJ databases">
        <title>The complete genome of the methanogenic archaea of the candidate phylum Verstraetearchaeota, obtained from the metagenome of underground thermal water.</title>
        <authorList>
            <person name="Kadnikov V.V."/>
            <person name="Mardanov A.V."/>
            <person name="Beletsky A.V."/>
            <person name="Karnachuk O.V."/>
            <person name="Ravin N.V."/>
        </authorList>
    </citation>
    <scope>NUCLEOTIDE SEQUENCE [LARGE SCALE GENOMIC DNA]</scope>
    <source>
        <strain evidence="5">Ch88</strain>
    </source>
</reference>
<dbReference type="InterPro" id="IPR000644">
    <property type="entry name" value="CBS_dom"/>
</dbReference>
<dbReference type="Proteomes" id="UP000288215">
    <property type="component" value="Unassembled WGS sequence"/>
</dbReference>
<organism evidence="5 6">
    <name type="scientific">Methanosuratincola subterraneus</name>
    <dbReference type="NCBI Taxonomy" id="2593994"/>
    <lineage>
        <taxon>Archaea</taxon>
        <taxon>Thermoproteota</taxon>
        <taxon>Methanosuratincolia</taxon>
        <taxon>Candidatus Methanomethylicales</taxon>
        <taxon>Candidatus Methanomethylicaceae</taxon>
        <taxon>Candidatus Methanosuratincola (ex Vanwonterghem et al. 2016)</taxon>
    </lineage>
</organism>
<dbReference type="Gene3D" id="3.10.580.10">
    <property type="entry name" value="CBS-domain"/>
    <property type="match status" value="1"/>
</dbReference>
<protein>
    <recommendedName>
        <fullName evidence="7">CBS domain-containing protein</fullName>
    </recommendedName>
</protein>
<dbReference type="AlphaFoldDB" id="A0A444L8J9"/>
<feature type="domain" description="CBS" evidence="3">
    <location>
        <begin position="79"/>
        <end position="134"/>
    </location>
</feature>
<dbReference type="InterPro" id="IPR051257">
    <property type="entry name" value="Diverse_CBS-Domain"/>
</dbReference>
<sequence length="184" mass="19971">MVGIRARVLVADVMTRDLVTLSETSTAKEVAVAMSGKSVGSVVITKEGHPSGIITEKDLVERVIARGRDPERTLAREIMSSPVSVIDPRADAMEAARKMAKLGIRRLVVVDKGKMVGIVTSRDILSTAPELMEVLADAARNRIMPSKKGESMAGFCDNCEEWSESLEEVDGHFLCEVCRNDMAP</sequence>
<name>A0A444L8J9_METS7</name>
<evidence type="ECO:0000256" key="1">
    <source>
        <dbReference type="ARBA" id="ARBA00023122"/>
    </source>
</evidence>
<dbReference type="PANTHER" id="PTHR43080:SF2">
    <property type="entry name" value="CBS DOMAIN-CONTAINING PROTEIN"/>
    <property type="match status" value="1"/>
</dbReference>
<evidence type="ECO:0000259" key="3">
    <source>
        <dbReference type="PROSITE" id="PS51371"/>
    </source>
</evidence>
<dbReference type="PROSITE" id="PS51901">
    <property type="entry name" value="ACP_MB"/>
    <property type="match status" value="1"/>
</dbReference>
<proteinExistence type="predicted"/>
<comment type="caution">
    <text evidence="5">The sequence shown here is derived from an EMBL/GenBank/DDBJ whole genome shotgun (WGS) entry which is preliminary data.</text>
</comment>
<gene>
    <name evidence="5" type="ORF">Metus_0683</name>
</gene>
<accession>A0A444L8J9</accession>
<feature type="domain" description="ACP-type MB" evidence="4">
    <location>
        <begin position="151"/>
        <end position="184"/>
    </location>
</feature>